<reference evidence="5" key="1">
    <citation type="submission" date="2021-02" db="EMBL/GenBank/DDBJ databases">
        <title>Genome sequence Cadophora malorum strain M34.</title>
        <authorList>
            <person name="Stefanovic E."/>
            <person name="Vu D."/>
            <person name="Scully C."/>
            <person name="Dijksterhuis J."/>
            <person name="Roader J."/>
            <person name="Houbraken J."/>
        </authorList>
    </citation>
    <scope>NUCLEOTIDE SEQUENCE</scope>
    <source>
        <strain evidence="5">M34</strain>
    </source>
</reference>
<dbReference type="PROSITE" id="PS00463">
    <property type="entry name" value="ZN2_CY6_FUNGAL_1"/>
    <property type="match status" value="1"/>
</dbReference>
<feature type="compositionally biased region" description="Low complexity" evidence="3">
    <location>
        <begin position="1091"/>
        <end position="1101"/>
    </location>
</feature>
<feature type="region of interest" description="Disordered" evidence="3">
    <location>
        <begin position="1082"/>
        <end position="1108"/>
    </location>
</feature>
<dbReference type="SMART" id="SM00066">
    <property type="entry name" value="GAL4"/>
    <property type="match status" value="1"/>
</dbReference>
<dbReference type="Gene3D" id="4.10.240.10">
    <property type="entry name" value="Zn(2)-C6 fungal-type DNA-binding domain"/>
    <property type="match status" value="1"/>
</dbReference>
<dbReference type="SUPFAM" id="SSF57701">
    <property type="entry name" value="Zn2/Cys6 DNA-binding domain"/>
    <property type="match status" value="1"/>
</dbReference>
<protein>
    <recommendedName>
        <fullName evidence="4">Zn(2)-C6 fungal-type domain-containing protein</fullName>
    </recommendedName>
</protein>
<evidence type="ECO:0000313" key="5">
    <source>
        <dbReference type="EMBL" id="KAG4411130.1"/>
    </source>
</evidence>
<evidence type="ECO:0000259" key="4">
    <source>
        <dbReference type="PROSITE" id="PS50048"/>
    </source>
</evidence>
<feature type="region of interest" description="Disordered" evidence="3">
    <location>
        <begin position="327"/>
        <end position="394"/>
    </location>
</feature>
<gene>
    <name evidence="5" type="ORF">IFR04_015729</name>
</gene>
<dbReference type="InterPro" id="IPR001138">
    <property type="entry name" value="Zn2Cys6_DnaBD"/>
</dbReference>
<dbReference type="PANTHER" id="PTHR47785">
    <property type="entry name" value="ZN(II)2CYS6 TRANSCRIPTION FACTOR (EUROFUNG)-RELATED-RELATED"/>
    <property type="match status" value="1"/>
</dbReference>
<feature type="compositionally biased region" description="Polar residues" evidence="3">
    <location>
        <begin position="19"/>
        <end position="29"/>
    </location>
</feature>
<dbReference type="CDD" id="cd12148">
    <property type="entry name" value="fungal_TF_MHR"/>
    <property type="match status" value="1"/>
</dbReference>
<dbReference type="GO" id="GO:0008270">
    <property type="term" value="F:zinc ion binding"/>
    <property type="evidence" value="ECO:0007669"/>
    <property type="project" value="InterPro"/>
</dbReference>
<evidence type="ECO:0000313" key="6">
    <source>
        <dbReference type="Proteomes" id="UP000664132"/>
    </source>
</evidence>
<dbReference type="AlphaFoldDB" id="A0A8H7VZ68"/>
<feature type="compositionally biased region" description="Polar residues" evidence="3">
    <location>
        <begin position="340"/>
        <end position="361"/>
    </location>
</feature>
<dbReference type="GO" id="GO:0000981">
    <property type="term" value="F:DNA-binding transcription factor activity, RNA polymerase II-specific"/>
    <property type="evidence" value="ECO:0007669"/>
    <property type="project" value="InterPro"/>
</dbReference>
<evidence type="ECO:0000256" key="1">
    <source>
        <dbReference type="ARBA" id="ARBA00023242"/>
    </source>
</evidence>
<organism evidence="5 6">
    <name type="scientific">Cadophora malorum</name>
    <dbReference type="NCBI Taxonomy" id="108018"/>
    <lineage>
        <taxon>Eukaryota</taxon>
        <taxon>Fungi</taxon>
        <taxon>Dikarya</taxon>
        <taxon>Ascomycota</taxon>
        <taxon>Pezizomycotina</taxon>
        <taxon>Leotiomycetes</taxon>
        <taxon>Helotiales</taxon>
        <taxon>Ploettnerulaceae</taxon>
        <taxon>Cadophora</taxon>
    </lineage>
</organism>
<evidence type="ECO:0000256" key="3">
    <source>
        <dbReference type="SAM" id="MobiDB-lite"/>
    </source>
</evidence>
<dbReference type="Pfam" id="PF00172">
    <property type="entry name" value="Zn_clus"/>
    <property type="match status" value="1"/>
</dbReference>
<feature type="region of interest" description="Disordered" evidence="3">
    <location>
        <begin position="561"/>
        <end position="592"/>
    </location>
</feature>
<comment type="caution">
    <text evidence="5">The sequence shown here is derived from an EMBL/GenBank/DDBJ whole genome shotgun (WGS) entry which is preliminary data.</text>
</comment>
<feature type="region of interest" description="Disordered" evidence="3">
    <location>
        <begin position="440"/>
        <end position="494"/>
    </location>
</feature>
<dbReference type="OrthoDB" id="5244761at2759"/>
<feature type="compositionally biased region" description="Pro residues" evidence="3">
    <location>
        <begin position="84"/>
        <end position="102"/>
    </location>
</feature>
<sequence>MDIPPDKRPRLSGPPPTPWQNSPEGSRQLPSPGGPQHYHPSNPFSRPPEPHPLDHRRPSEHSPYDHQDPRRPGSGPSHGYHNGPPQPPPPPAPPSQQPPIPPYAGQRDPMVKRDPSDEPQQYRPPSTGVDHNVMPSPHHEGPGRPYHPSYDPARNQQYQPPQQQNPYPPVQSPMSATEPYGNNPYGPGGGLPPPRDFQTVTYPTAAPRGQDIRKKAQRAAQACDSCRTLKAKCDEGRPACSTCKEKGTECRYRDPPPKQQDKASADIMDSLARLESFMSGFNNKIEHVNKKIENLTGEMRDIKHAQNGTVASSANYDAVKLEQADSFPRHRVDYPRPSIVSENQPLLSNESPYGSTPSQPRATGGYPSQGGETDEEEDTGNPGPSKPPSIPVNHTTGAARLLNVPAIRALCQGAMQSSKIKNEKYPILQEEKRGLLRLFGRGEGYEPPPGYDKDPLGDHGADSTPGDSHSDVSSPAGEEWGQLGGLTPPGHQPDFVRGGIDANGMPDLSRETVLDLVKSYMEHINIMHPILIKSRLDLLVEHFLKSIPESQAKPKQVSTLQAGHTSYNGPGFVGSGYRNPESPGNKRKRSPIAGDYAEPHAVLEHKPGHPFRSIGSAIVLLVMALGKICQYKGKIPDGWASDRDLDNSYGSSPTVRNGHPPSPIQSSPGMGMGSPMDGERGQPRSRRTSIDGAYPARNPARPRNIDIIPGLAYHALATDVIGNQLAGNSLQHVHANILAGLYHGQLARVMESHGYIAAACRSLQVILRPKLDRLRRIKEQGSIISDKDNPLVVAFWTCLQLESDIVAELPCPHSGILTYEEDMPHPNFKTEEDGKDNDIVHSYIGQLFLRKHLNQLHNMFYRPDGAPFNSANKTKEHHPTIDASVVNLHAIFNLMSTKMGWNPAEGEPANEILRARLRAKFYGAEVITYRHFILKVLERDSAGDAGGQIAPEYLPKFEAPVIRKNVQRIEDLDPKVLHYIECGIKALIFSTKAFHGLGDPGKDRLIVTNVWGTAHAQWGNMVTLLAAYMNPILNEILLRFITVHELRQLTETTLAFLQLTASPTSALHSDYKILRYMGQKTGITPPQGPNTGSSFSSSTTGDVPMTGH</sequence>
<feature type="compositionally biased region" description="Low complexity" evidence="3">
    <location>
        <begin position="155"/>
        <end position="165"/>
    </location>
</feature>
<feature type="coiled-coil region" evidence="2">
    <location>
        <begin position="278"/>
        <end position="305"/>
    </location>
</feature>
<feature type="domain" description="Zn(2)-C6 fungal-type" evidence="4">
    <location>
        <begin position="222"/>
        <end position="252"/>
    </location>
</feature>
<feature type="compositionally biased region" description="Basic and acidic residues" evidence="3">
    <location>
        <begin position="451"/>
        <end position="461"/>
    </location>
</feature>
<feature type="compositionally biased region" description="Low complexity" evidence="3">
    <location>
        <begin position="664"/>
        <end position="676"/>
    </location>
</feature>
<dbReference type="CDD" id="cd00067">
    <property type="entry name" value="GAL4"/>
    <property type="match status" value="1"/>
</dbReference>
<accession>A0A8H7VZ68</accession>
<keyword evidence="2" id="KW-0175">Coiled coil</keyword>
<proteinExistence type="predicted"/>
<dbReference type="EMBL" id="JAFJYH010000516">
    <property type="protein sequence ID" value="KAG4411130.1"/>
    <property type="molecule type" value="Genomic_DNA"/>
</dbReference>
<feature type="region of interest" description="Disordered" evidence="3">
    <location>
        <begin position="646"/>
        <end position="698"/>
    </location>
</feature>
<evidence type="ECO:0000256" key="2">
    <source>
        <dbReference type="SAM" id="Coils"/>
    </source>
</evidence>
<keyword evidence="6" id="KW-1185">Reference proteome</keyword>
<name>A0A8H7VZ68_9HELO</name>
<dbReference type="PANTHER" id="PTHR47785:SF4">
    <property type="entry name" value="ZN(II)2CYS6 TRANSCRIPTION FACTOR (EUROFUNG)"/>
    <property type="match status" value="1"/>
</dbReference>
<feature type="region of interest" description="Disordered" evidence="3">
    <location>
        <begin position="1"/>
        <end position="211"/>
    </location>
</feature>
<keyword evidence="1" id="KW-0539">Nucleus</keyword>
<dbReference type="InterPro" id="IPR053181">
    <property type="entry name" value="EcdB-like_regulator"/>
</dbReference>
<feature type="compositionally biased region" description="Basic and acidic residues" evidence="3">
    <location>
        <begin position="48"/>
        <end position="71"/>
    </location>
</feature>
<dbReference type="Proteomes" id="UP000664132">
    <property type="component" value="Unassembled WGS sequence"/>
</dbReference>
<dbReference type="PROSITE" id="PS50048">
    <property type="entry name" value="ZN2_CY6_FUNGAL_2"/>
    <property type="match status" value="1"/>
</dbReference>
<dbReference type="InterPro" id="IPR036864">
    <property type="entry name" value="Zn2-C6_fun-type_DNA-bd_sf"/>
</dbReference>